<evidence type="ECO:0000313" key="2">
    <source>
        <dbReference type="Proteomes" id="UP000016587"/>
    </source>
</evidence>
<dbReference type="AlphaFoldDB" id="T2G7J3"/>
<name>T2G7J3_MEGG1</name>
<proteinExistence type="predicted"/>
<gene>
    <name evidence="1" type="ORF">DGI_0154</name>
</gene>
<dbReference type="PATRIC" id="fig|1121448.10.peg.156"/>
<dbReference type="RefSeq" id="WP_021758679.1">
    <property type="nucleotide sequence ID" value="NC_022444.1"/>
</dbReference>
<accession>T2G7J3</accession>
<dbReference type="KEGG" id="dgg:DGI_0154"/>
<protein>
    <submittedName>
        <fullName evidence="1">Uncharacterized protein</fullName>
    </submittedName>
</protein>
<dbReference type="Proteomes" id="UP000016587">
    <property type="component" value="Chromosome"/>
</dbReference>
<dbReference type="EMBL" id="CP006585">
    <property type="protein sequence ID" value="AGW12091.1"/>
    <property type="molecule type" value="Genomic_DNA"/>
</dbReference>
<evidence type="ECO:0000313" key="1">
    <source>
        <dbReference type="EMBL" id="AGW12091.1"/>
    </source>
</evidence>
<organism evidence="1 2">
    <name type="scientific">Megalodesulfovibrio gigas (strain ATCC 19364 / DSM 1382 / NCIMB 9332 / VKM B-1759)</name>
    <name type="common">Desulfovibrio gigas</name>
    <dbReference type="NCBI Taxonomy" id="1121448"/>
    <lineage>
        <taxon>Bacteria</taxon>
        <taxon>Pseudomonadati</taxon>
        <taxon>Thermodesulfobacteriota</taxon>
        <taxon>Desulfovibrionia</taxon>
        <taxon>Desulfovibrionales</taxon>
        <taxon>Desulfovibrionaceae</taxon>
        <taxon>Megalodesulfovibrio</taxon>
    </lineage>
</organism>
<reference evidence="1 2" key="1">
    <citation type="journal article" date="2013" name="J. Bacteriol.">
        <title>Roles of HynAB and Ech, the only two hydrogenases found in the model sulfate reducer Desulfovibrio gigas.</title>
        <authorList>
            <person name="Morais-Silva F.O."/>
            <person name="Santos C.I."/>
            <person name="Rodrigues R."/>
            <person name="Pereira I.A."/>
            <person name="Rodrigues-Pousada C."/>
        </authorList>
    </citation>
    <scope>NUCLEOTIDE SEQUENCE [LARGE SCALE GENOMIC DNA]</scope>
    <source>
        <strain evidence="2">ATCC 19364 / DSM 1382 / NCIMB 9332 / VKM B-1759</strain>
    </source>
</reference>
<dbReference type="HOGENOM" id="CLU_1459072_0_0_7"/>
<dbReference type="STRING" id="1121448.DGI_0154"/>
<reference evidence="2" key="2">
    <citation type="submission" date="2013-07" db="EMBL/GenBank/DDBJ databases">
        <authorList>
            <person name="Morais-Silva F.O."/>
            <person name="Rezende A.M."/>
            <person name="Pimentel C."/>
            <person name="Resende D.M."/>
            <person name="Santos C.I."/>
            <person name="Clemente C."/>
            <person name="de Oliveira L.M."/>
            <person name="da Silva S.M."/>
            <person name="Costa D.A."/>
            <person name="Varela-Raposo A."/>
            <person name="Horacio E.C.A."/>
            <person name="Matos M."/>
            <person name="Flores O."/>
            <person name="Ruiz J.C."/>
            <person name="Rodrigues-Pousada C."/>
        </authorList>
    </citation>
    <scope>NUCLEOTIDE SEQUENCE [LARGE SCALE GENOMIC DNA]</scope>
    <source>
        <strain evidence="2">ATCC 19364 / DSM 1382 / NCIMB 9332 / VKM B-1759</strain>
    </source>
</reference>
<keyword evidence="2" id="KW-1185">Reference proteome</keyword>
<sequence length="185" mass="18957">METGTRIRSAVSGGDVIATRTAVQPTATGDARVVQLVDFASRQLADWQRVLRSAVEAADAAALDAVSLAQVEAGTATAWFDDSLIFVGDCDRLVVTATHSAADGVAVVTPVILHYDGLEWVTPVGLLESKACDATTLRDASGKYLAPLLAWDTCGAHALALHVTSIGGTGNALTLAGGALAEVEA</sequence>